<name>A0A9X4FCZ7_9VIBR</name>
<protein>
    <submittedName>
        <fullName evidence="4">HD domain-containing protein</fullName>
    </submittedName>
</protein>
<feature type="transmembrane region" description="Helical" evidence="1">
    <location>
        <begin position="16"/>
        <end position="38"/>
    </location>
</feature>
<dbReference type="GO" id="GO:0008081">
    <property type="term" value="F:phosphoric diester hydrolase activity"/>
    <property type="evidence" value="ECO:0007669"/>
    <property type="project" value="UniProtKB-ARBA"/>
</dbReference>
<evidence type="ECO:0000256" key="1">
    <source>
        <dbReference type="SAM" id="Phobius"/>
    </source>
</evidence>
<dbReference type="PANTHER" id="PTHR45228">
    <property type="entry name" value="CYCLIC DI-GMP PHOSPHODIESTERASE TM_0186-RELATED"/>
    <property type="match status" value="1"/>
</dbReference>
<dbReference type="InterPro" id="IPR003660">
    <property type="entry name" value="HAMP_dom"/>
</dbReference>
<dbReference type="GO" id="GO:0007165">
    <property type="term" value="P:signal transduction"/>
    <property type="evidence" value="ECO:0007669"/>
    <property type="project" value="InterPro"/>
</dbReference>
<evidence type="ECO:0000259" key="3">
    <source>
        <dbReference type="PROSITE" id="PS51832"/>
    </source>
</evidence>
<proteinExistence type="predicted"/>
<keyword evidence="1" id="KW-1133">Transmembrane helix</keyword>
<feature type="transmembrane region" description="Helical" evidence="1">
    <location>
        <begin position="349"/>
        <end position="371"/>
    </location>
</feature>
<evidence type="ECO:0000259" key="2">
    <source>
        <dbReference type="PROSITE" id="PS50885"/>
    </source>
</evidence>
<dbReference type="Gene3D" id="1.10.3210.10">
    <property type="entry name" value="Hypothetical protein af1432"/>
    <property type="match status" value="2"/>
</dbReference>
<keyword evidence="1" id="KW-0812">Transmembrane</keyword>
<organism evidence="4 5">
    <name type="scientific">Vibrio aestuarianus</name>
    <dbReference type="NCBI Taxonomy" id="28171"/>
    <lineage>
        <taxon>Bacteria</taxon>
        <taxon>Pseudomonadati</taxon>
        <taxon>Pseudomonadota</taxon>
        <taxon>Gammaproteobacteria</taxon>
        <taxon>Vibrionales</taxon>
        <taxon>Vibrionaceae</taxon>
        <taxon>Vibrio</taxon>
    </lineage>
</organism>
<dbReference type="PANTHER" id="PTHR45228:SF5">
    <property type="entry name" value="CYCLIC DI-GMP PHOSPHODIESTERASE VC_1348-RELATED"/>
    <property type="match status" value="1"/>
</dbReference>
<dbReference type="Gene3D" id="6.10.340.10">
    <property type="match status" value="1"/>
</dbReference>
<evidence type="ECO:0000313" key="4">
    <source>
        <dbReference type="EMBL" id="MDE1346162.1"/>
    </source>
</evidence>
<dbReference type="EMBL" id="JAKNAX010000013">
    <property type="protein sequence ID" value="MDE1346162.1"/>
    <property type="molecule type" value="Genomic_DNA"/>
</dbReference>
<dbReference type="Gene3D" id="3.30.450.40">
    <property type="match status" value="1"/>
</dbReference>
<keyword evidence="1" id="KW-0472">Membrane</keyword>
<evidence type="ECO:0000313" key="5">
    <source>
        <dbReference type="Proteomes" id="UP001140978"/>
    </source>
</evidence>
<dbReference type="SMART" id="SM00471">
    <property type="entry name" value="HDc"/>
    <property type="match status" value="1"/>
</dbReference>
<dbReference type="AlphaFoldDB" id="A0A9X4FCZ7"/>
<feature type="domain" description="HD-GYP" evidence="3">
    <location>
        <begin position="757"/>
        <end position="957"/>
    </location>
</feature>
<dbReference type="CDD" id="cd00077">
    <property type="entry name" value="HDc"/>
    <property type="match status" value="2"/>
</dbReference>
<sequence length="971" mass="110851">MAFGKSRILPNFNFSIRAYVSGLFFAVAIVVSTTQIWLTQNSLNKMLLQSNQALFDRIASETHSIFSAKYHSVFSAVRGLSSSDLMTANNIEERKKFVPVIFELLADSTADSVYQVGYPNGDLFVVTMFGPDIKNSDFDAPANTMFMVENHSFTTKENTHLFYDGNKQWLATTSSVDNRTDSRTFSWFQNTKINGVNISVPNYSQKIGQFGLDVSQRHASGAVVSANLLSKELSRTLQQTLKKPSSIRVLYDSSEYVYAYSDPSVFDKQANFSNQSEPMVKNINEAVMLSAIEYHANESKSEKNTLHSEWINGDLWYTQVVNIPIYKKEDLYLLIIARASDLFDSGEEILFNALLSSFLLLLILLPMIYYVSRWVSKPIKQASLKAKSIENLDFTASPLSPSNIKEINELRGSLSGMQNTLSRFISMTNAIAQEHNLEQLLGRVCKDTARATGSKGTFVYLLDSEKNKLVPHYVWAEGTGERNVEQYQTLDVDDERLKQLMDKLIRQQTYVAISAKQLRKFSSKPIAQPSDWYLFFPLLDRRRNVIGTIGFSSSEENKQRILTHQLHFIEALTGYISVTIEARKMSAEQKALLDSIIQLMASTIDTKSPYTGNHCQRVPVLTQWLAKAAHDNDDTYRGFRLNEEEWEELRIAAWLHDCGKITTPEYVVDKSVKLETIYNRIHEIRTRFEVLKRDAEIKMYKIALKNELPTELRQQLELQWQQLDDEFAFIAQVNQGGEFLSHESIERIGQIGNRSWVRTLSNRLGLSWVEAERYSDKPESLPVQEKLLQDKPEHLIDWKVITETDLRFSMVKPQYQANLGERYNLSIQRGTLTEEERFIINDHIIQTIKMLERLPFPSSMKNIPSIAGGHHEKMDGTGYPMGLKAEEMPLTARIMAIADIFEALTSSDRPYKKAKTLSESINIMSFMAKDQHIDAQLFKLFLTSGIYQQYAEQFMAAEQIDSVDISKYVAA</sequence>
<dbReference type="PROSITE" id="PS50885">
    <property type="entry name" value="HAMP"/>
    <property type="match status" value="1"/>
</dbReference>
<dbReference type="InterPro" id="IPR029016">
    <property type="entry name" value="GAF-like_dom_sf"/>
</dbReference>
<dbReference type="SUPFAM" id="SSF55781">
    <property type="entry name" value="GAF domain-like"/>
    <property type="match status" value="1"/>
</dbReference>
<dbReference type="GO" id="GO:0016020">
    <property type="term" value="C:membrane"/>
    <property type="evidence" value="ECO:0007669"/>
    <property type="project" value="InterPro"/>
</dbReference>
<dbReference type="SUPFAM" id="SSF109604">
    <property type="entry name" value="HD-domain/PDEase-like"/>
    <property type="match status" value="2"/>
</dbReference>
<comment type="caution">
    <text evidence="4">The sequence shown here is derived from an EMBL/GenBank/DDBJ whole genome shotgun (WGS) entry which is preliminary data.</text>
</comment>
<reference evidence="4" key="1">
    <citation type="submission" date="2022-02" db="EMBL/GenBank/DDBJ databases">
        <title>Emergence and expansion in Europe of a Vibrio aestuarianus clonal complex pathogenic for oysters.</title>
        <authorList>
            <person name="Mesnil A."/>
            <person name="Travers M.-A."/>
        </authorList>
    </citation>
    <scope>NUCLEOTIDE SEQUENCE</scope>
    <source>
        <strain evidence="4">19_064_15T1</strain>
    </source>
</reference>
<dbReference type="Pfam" id="PF13487">
    <property type="entry name" value="HD_5"/>
    <property type="match status" value="1"/>
</dbReference>
<accession>A0A9X4FCZ7</accession>
<dbReference type="RefSeq" id="WP_274676001.1">
    <property type="nucleotide sequence ID" value="NZ_JAKNAX010000013.1"/>
</dbReference>
<dbReference type="InterPro" id="IPR003607">
    <property type="entry name" value="HD/PDEase_dom"/>
</dbReference>
<gene>
    <name evidence="4" type="ORF">L9X51_06930</name>
</gene>
<dbReference type="Proteomes" id="UP001140978">
    <property type="component" value="Unassembled WGS sequence"/>
</dbReference>
<dbReference type="InterPro" id="IPR037522">
    <property type="entry name" value="HD_GYP_dom"/>
</dbReference>
<dbReference type="PROSITE" id="PS51832">
    <property type="entry name" value="HD_GYP"/>
    <property type="match status" value="1"/>
</dbReference>
<dbReference type="InterPro" id="IPR052020">
    <property type="entry name" value="Cyclic_di-GMP/3'3'-cGAMP_PDE"/>
</dbReference>
<feature type="domain" description="HAMP" evidence="2">
    <location>
        <begin position="373"/>
        <end position="426"/>
    </location>
</feature>